<protein>
    <recommendedName>
        <fullName evidence="2">C2 domain-containing protein</fullName>
    </recommendedName>
</protein>
<feature type="transmembrane region" description="Helical" evidence="1">
    <location>
        <begin position="246"/>
        <end position="265"/>
    </location>
</feature>
<evidence type="ECO:0000313" key="3">
    <source>
        <dbReference type="EMBL" id="CAK9219585.1"/>
    </source>
</evidence>
<dbReference type="PROSITE" id="PS50004">
    <property type="entry name" value="C2"/>
    <property type="match status" value="1"/>
</dbReference>
<dbReference type="SMART" id="SM00239">
    <property type="entry name" value="C2"/>
    <property type="match status" value="1"/>
</dbReference>
<proteinExistence type="predicted"/>
<keyword evidence="1" id="KW-1133">Transmembrane helix</keyword>
<dbReference type="PANTHER" id="PTHR32246">
    <property type="entry name" value="INGRESSION PROTEIN FIC1"/>
    <property type="match status" value="1"/>
</dbReference>
<gene>
    <name evidence="3" type="ORF">CSSPTR1EN2_LOCUS14654</name>
</gene>
<keyword evidence="1" id="KW-0472">Membrane</keyword>
<dbReference type="CDD" id="cd04051">
    <property type="entry name" value="C2_SRC2_like"/>
    <property type="match status" value="1"/>
</dbReference>
<keyword evidence="4" id="KW-1185">Reference proteome</keyword>
<dbReference type="PANTHER" id="PTHR32246:SF151">
    <property type="entry name" value="C2 DOMAIN-CONTAINING PROTEIN"/>
    <property type="match status" value="1"/>
</dbReference>
<organism evidence="3 4">
    <name type="scientific">Sphagnum troendelagicum</name>
    <dbReference type="NCBI Taxonomy" id="128251"/>
    <lineage>
        <taxon>Eukaryota</taxon>
        <taxon>Viridiplantae</taxon>
        <taxon>Streptophyta</taxon>
        <taxon>Embryophyta</taxon>
        <taxon>Bryophyta</taxon>
        <taxon>Sphagnophytina</taxon>
        <taxon>Sphagnopsida</taxon>
        <taxon>Sphagnales</taxon>
        <taxon>Sphagnaceae</taxon>
        <taxon>Sphagnum</taxon>
    </lineage>
</organism>
<dbReference type="InterPro" id="IPR000008">
    <property type="entry name" value="C2_dom"/>
</dbReference>
<evidence type="ECO:0000256" key="1">
    <source>
        <dbReference type="SAM" id="Phobius"/>
    </source>
</evidence>
<dbReference type="Pfam" id="PF00168">
    <property type="entry name" value="C2"/>
    <property type="match status" value="1"/>
</dbReference>
<name>A0ABP0UF69_9BRYO</name>
<dbReference type="EMBL" id="OZ019895">
    <property type="protein sequence ID" value="CAK9219585.1"/>
    <property type="molecule type" value="Genomic_DNA"/>
</dbReference>
<dbReference type="Gene3D" id="2.60.40.150">
    <property type="entry name" value="C2 domain"/>
    <property type="match status" value="1"/>
</dbReference>
<evidence type="ECO:0000259" key="2">
    <source>
        <dbReference type="PROSITE" id="PS50004"/>
    </source>
</evidence>
<dbReference type="InterPro" id="IPR035892">
    <property type="entry name" value="C2_domain_sf"/>
</dbReference>
<keyword evidence="1" id="KW-0812">Transmembrane</keyword>
<reference evidence="3" key="1">
    <citation type="submission" date="2024-02" db="EMBL/GenBank/DDBJ databases">
        <authorList>
            <consortium name="ELIXIR-Norway"/>
            <consortium name="Elixir Norway"/>
        </authorList>
    </citation>
    <scope>NUCLEOTIDE SEQUENCE</scope>
</reference>
<dbReference type="InterPro" id="IPR044750">
    <property type="entry name" value="C2_SRC2/BAP"/>
</dbReference>
<evidence type="ECO:0000313" key="4">
    <source>
        <dbReference type="Proteomes" id="UP001497512"/>
    </source>
</evidence>
<dbReference type="Proteomes" id="UP001497512">
    <property type="component" value="Chromosome 3"/>
</dbReference>
<dbReference type="SUPFAM" id="SSF49562">
    <property type="entry name" value="C2 domain (Calcium/lipid-binding domain, CaLB)"/>
    <property type="match status" value="1"/>
</dbReference>
<feature type="domain" description="C2" evidence="2">
    <location>
        <begin position="1"/>
        <end position="112"/>
    </location>
</feature>
<accession>A0ABP0UF69</accession>
<sequence>MAPMTIEVSVMAAEELHNTSKLGKMSVYTVLWVDPAMKKCTRVLHKIGKNPVWNDHMSLTLVNGDQTLVSYPQSTLTVQVFSEGRIKDTLVGTTYISLVEIARMNAMSPDPEEGNIVTLPLHRPSRRIQGYIRLWVNLSDKGQGLLASEMASSSLGTVEGIPVMSYAVQTHGMQPNSYHNTAPYPSSAIVGYQQGAGSVYHSQAPGAVPVPYYAPANTNGAPYVQPQAPYTSAFAPRPRGQRRGNFLLALISGAIGGLLLGDIIGGGF</sequence>